<name>A0A0H2M718_VARPD</name>
<dbReference type="PATRIC" id="fig|34073.19.peg.6201"/>
<accession>A0A0H2M718</accession>
<dbReference type="RefSeq" id="WP_047787187.1">
    <property type="nucleotide sequence ID" value="NZ_JZWI01000043.1"/>
</dbReference>
<keyword evidence="2" id="KW-0732">Signal</keyword>
<dbReference type="Gene3D" id="3.40.190.150">
    <property type="entry name" value="Bordetella uptake gene, domain 1"/>
    <property type="match status" value="1"/>
</dbReference>
<dbReference type="Gene3D" id="3.40.190.10">
    <property type="entry name" value="Periplasmic binding protein-like II"/>
    <property type="match status" value="1"/>
</dbReference>
<organism evidence="3 4">
    <name type="scientific">Variovorax paradoxus</name>
    <dbReference type="NCBI Taxonomy" id="34073"/>
    <lineage>
        <taxon>Bacteria</taxon>
        <taxon>Pseudomonadati</taxon>
        <taxon>Pseudomonadota</taxon>
        <taxon>Betaproteobacteria</taxon>
        <taxon>Burkholderiales</taxon>
        <taxon>Comamonadaceae</taxon>
        <taxon>Variovorax</taxon>
    </lineage>
</organism>
<dbReference type="PIRSF" id="PIRSF017082">
    <property type="entry name" value="YflP"/>
    <property type="match status" value="1"/>
</dbReference>
<dbReference type="PANTHER" id="PTHR42928:SF5">
    <property type="entry name" value="BLR1237 PROTEIN"/>
    <property type="match status" value="1"/>
</dbReference>
<evidence type="ECO:0000256" key="2">
    <source>
        <dbReference type="SAM" id="SignalP"/>
    </source>
</evidence>
<comment type="caution">
    <text evidence="3">The sequence shown here is derived from an EMBL/GenBank/DDBJ whole genome shotgun (WGS) entry which is preliminary data.</text>
</comment>
<dbReference type="SUPFAM" id="SSF53850">
    <property type="entry name" value="Periplasmic binding protein-like II"/>
    <property type="match status" value="1"/>
</dbReference>
<feature type="chain" id="PRO_5002597021" evidence="2">
    <location>
        <begin position="22"/>
        <end position="323"/>
    </location>
</feature>
<dbReference type="PANTHER" id="PTHR42928">
    <property type="entry name" value="TRICARBOXYLATE-BINDING PROTEIN"/>
    <property type="match status" value="1"/>
</dbReference>
<gene>
    <name evidence="3" type="ORF">VPARA_60400</name>
</gene>
<dbReference type="AlphaFoldDB" id="A0A0H2M718"/>
<protein>
    <submittedName>
        <fullName evidence="3">Tripartite tricarboxylate transporter family receptor</fullName>
    </submittedName>
</protein>
<dbReference type="Pfam" id="PF03401">
    <property type="entry name" value="TctC"/>
    <property type="match status" value="1"/>
</dbReference>
<dbReference type="EMBL" id="JZWI01000043">
    <property type="protein sequence ID" value="KLN52870.1"/>
    <property type="molecule type" value="Genomic_DNA"/>
</dbReference>
<evidence type="ECO:0000313" key="4">
    <source>
        <dbReference type="Proteomes" id="UP000035170"/>
    </source>
</evidence>
<feature type="signal peptide" evidence="2">
    <location>
        <begin position="1"/>
        <end position="21"/>
    </location>
</feature>
<proteinExistence type="inferred from homology"/>
<dbReference type="CDD" id="cd07012">
    <property type="entry name" value="PBP2_Bug_TTT"/>
    <property type="match status" value="1"/>
</dbReference>
<comment type="similarity">
    <text evidence="1">Belongs to the UPF0065 (bug) family.</text>
</comment>
<evidence type="ECO:0000256" key="1">
    <source>
        <dbReference type="ARBA" id="ARBA00006987"/>
    </source>
</evidence>
<evidence type="ECO:0000313" key="3">
    <source>
        <dbReference type="EMBL" id="KLN52870.1"/>
    </source>
</evidence>
<dbReference type="Proteomes" id="UP000035170">
    <property type="component" value="Unassembled WGS sequence"/>
</dbReference>
<dbReference type="InterPro" id="IPR042100">
    <property type="entry name" value="Bug_dom1"/>
</dbReference>
<keyword evidence="3" id="KW-0675">Receptor</keyword>
<keyword evidence="4" id="KW-1185">Reference proteome</keyword>
<sequence>MSFRNLAFGALLAAILLPASAQTDKFPSRPIRLVVPWSAGGNTDAIARLMALKLSERINQQVVVDNKPGANGIVGTTAVARAQPDGYTLMLALPETNVLNPMVYKNISYTSKDLDPVAFMGIMPFALVANPSSKAASVPDLVRVAKQQPGSVSAASWGVGSTAHAAIALMEQAAHVELLHVPFPGTAPALTQVFSGQIDLMFLSALSATELAKSGKVKVLGVTVDKRMDSFPDVPTLAEQGLPGVDVSLWYGIAAPAKTPSAIKDYLSKEILEVLKDPAVLQDLRGRGMVVQPRNAGEFSRFIAAEEGRWSGLIKAKNIRIDN</sequence>
<reference evidence="3 4" key="1">
    <citation type="submission" date="2015-03" db="EMBL/GenBank/DDBJ databases">
        <title>Genome sequence of Variovorax paradoxus TBEA6.</title>
        <authorList>
            <person name="Poehlein A."/>
            <person name="Schuldes J."/>
            <person name="Wuebbeler J.H."/>
            <person name="Hiessl S."/>
            <person name="Steinbuechel A."/>
            <person name="Daniel R."/>
        </authorList>
    </citation>
    <scope>NUCLEOTIDE SEQUENCE [LARGE SCALE GENOMIC DNA]</scope>
    <source>
        <strain evidence="3 4">TBEA6</strain>
    </source>
</reference>
<dbReference type="InterPro" id="IPR005064">
    <property type="entry name" value="BUG"/>
</dbReference>